<dbReference type="SMR" id="Q7JLG7"/>
<keyword evidence="4" id="KW-1185">Reference proteome</keyword>
<dbReference type="PaxDb" id="6239-C44H9.7b"/>
<feature type="transmembrane region" description="Helical" evidence="1">
    <location>
        <begin position="337"/>
        <end position="356"/>
    </location>
</feature>
<keyword evidence="2" id="KW-0732">Signal</keyword>
<dbReference type="FunCoup" id="Q7JLG7">
    <property type="interactions" value="50"/>
</dbReference>
<proteinExistence type="predicted"/>
<dbReference type="HOGENOM" id="CLU_061257_0_0_1"/>
<dbReference type="UCSC" id="C44H9.7b">
    <property type="organism name" value="c. elegans"/>
</dbReference>
<dbReference type="eggNOG" id="ENOG502TJU0">
    <property type="taxonomic scope" value="Eukaryota"/>
</dbReference>
<evidence type="ECO:0000256" key="2">
    <source>
        <dbReference type="SAM" id="SignalP"/>
    </source>
</evidence>
<dbReference type="Bgee" id="WBGene00008102">
    <property type="expression patterns" value="Expressed in embryo and 4 other cell types or tissues"/>
</dbReference>
<dbReference type="Proteomes" id="UP000001940">
    <property type="component" value="Chromosome V"/>
</dbReference>
<sequence>MYLTSLALLQVLGLPQNFTFYPLNNPFSIEYQSWQCQNLPSIYTQKYLKTKCPGLIGDLNVCCAVLNECLEQETENATCLTKYSTCTTAVFSLSHPSDLVACIRFPSDVLNNFANITVQPIPQIPKLRFITNNSSGSHELLEHCPNRSRTITTCLNNFQDEVTNMKKANPNSEKSQAFASVFGVAKLRARLEMFLRSENGKKCGNGIQDFLNNLEKSVSYKNKVAKMQDESLWKCGSNLLDNYASQVILGTKCYWLKEAYNTCCKVYDKCKENFGDDTKCFKEWDNCNSGAINNGYGSIANECLPYHQWVANFEAMSSIKITEKANDSFMAMVQQQLWILIGIIIFGMILIIYSICKRRHQNREFKYKSHLEKLPLADSLSP</sequence>
<evidence type="ECO:0000313" key="5">
    <source>
        <dbReference type="WormBase" id="C44H9.7b"/>
    </source>
</evidence>
<dbReference type="AlphaFoldDB" id="Q7JLG7"/>
<dbReference type="InParanoid" id="Q7JLG7"/>
<dbReference type="GeneID" id="179762"/>
<dbReference type="OMA" id="GSIANEC"/>
<keyword evidence="1 3" id="KW-0812">Transmembrane</keyword>
<dbReference type="AGR" id="WB:WBGene00008102"/>
<dbReference type="ExpressionAtlas" id="Q7JLG7">
    <property type="expression patterns" value="baseline and differential"/>
</dbReference>
<organism evidence="3 4">
    <name type="scientific">Caenorhabditis elegans</name>
    <dbReference type="NCBI Taxonomy" id="6239"/>
    <lineage>
        <taxon>Eukaryota</taxon>
        <taxon>Metazoa</taxon>
        <taxon>Ecdysozoa</taxon>
        <taxon>Nematoda</taxon>
        <taxon>Chromadorea</taxon>
        <taxon>Rhabditida</taxon>
        <taxon>Rhabditina</taxon>
        <taxon>Rhabditomorpha</taxon>
        <taxon>Rhabditoidea</taxon>
        <taxon>Rhabditidae</taxon>
        <taxon>Peloderinae</taxon>
        <taxon>Caenorhabditis</taxon>
    </lineage>
</organism>
<feature type="signal peptide" evidence="2">
    <location>
        <begin position="1"/>
        <end position="19"/>
    </location>
</feature>
<keyword evidence="1" id="KW-1133">Transmembrane helix</keyword>
<evidence type="ECO:0000313" key="3">
    <source>
        <dbReference type="EMBL" id="CAE54888.1"/>
    </source>
</evidence>
<feature type="chain" id="PRO_5004289407" evidence="2">
    <location>
        <begin position="20"/>
        <end position="382"/>
    </location>
</feature>
<keyword evidence="1" id="KW-0472">Membrane</keyword>
<evidence type="ECO:0000313" key="4">
    <source>
        <dbReference type="Proteomes" id="UP000001940"/>
    </source>
</evidence>
<name>Q7JLG7_CAEEL</name>
<accession>Q7JLG7</accession>
<reference evidence="3 4" key="1">
    <citation type="journal article" date="1998" name="Science">
        <title>Genome sequence of the nematode C. elegans: a platform for investigating biology.</title>
        <authorList>
            <consortium name="The C. elegans sequencing consortium"/>
            <person name="Sulson J.E."/>
            <person name="Waterston R."/>
        </authorList>
    </citation>
    <scope>NUCLEOTIDE SEQUENCE [LARGE SCALE GENOMIC DNA]</scope>
    <source>
        <strain evidence="3 4">Bristol N2</strain>
    </source>
</reference>
<dbReference type="RefSeq" id="NP_001023708.1">
    <property type="nucleotide sequence ID" value="NM_001028537.4"/>
</dbReference>
<evidence type="ECO:0000256" key="1">
    <source>
        <dbReference type="SAM" id="Phobius"/>
    </source>
</evidence>
<gene>
    <name evidence="3 5" type="ORF">C44H9.7</name>
    <name evidence="3" type="ORF">CELE_C44H9.7</name>
</gene>
<dbReference type="CTD" id="179762"/>
<dbReference type="WormBase" id="C44H9.7b">
    <property type="protein sequence ID" value="CE36109"/>
    <property type="gene ID" value="WBGene00008102"/>
</dbReference>
<protein>
    <submittedName>
        <fullName evidence="3">Transmembrane protein</fullName>
    </submittedName>
</protein>
<dbReference type="EMBL" id="BX284605">
    <property type="protein sequence ID" value="CAE54888.1"/>
    <property type="molecule type" value="Genomic_DNA"/>
</dbReference>